<sequence length="325" mass="34263">MLPSASARTSAPAPLLPVSGSTSSLGCSEEPALGGGDNVSSAAAGGPSLTRSMGRRAVTADVVVVEEPSRYGNMYRRPRTLSVASAEGLTPDKAKRGGDKRGDDATKSKMMRIRNVRFNRMAVKLSWTGVFSFNDFIISLDPNSYTDVVGANQGALIKSVMNRHKGRFVASAMKSMIGMQQNKSKMLESGRGELQLDAISLEKGINIDSLNPALKAAKVPAAIRNHAVKAIKQLLNSRRKGQREAGDGRDSSAGDAPAADVVLQAIKSELANFYKTRRLSKLLGKDMGQRSTASRSLMLLLGQREFAGGTPAPGSLVGTSQAASG</sequence>
<dbReference type="EMBL" id="HBEC01024897">
    <property type="protein sequence ID" value="CAD8292316.1"/>
    <property type="molecule type" value="Transcribed_RNA"/>
</dbReference>
<feature type="region of interest" description="Disordered" evidence="1">
    <location>
        <begin position="82"/>
        <end position="107"/>
    </location>
</feature>
<feature type="compositionally biased region" description="Basic and acidic residues" evidence="1">
    <location>
        <begin position="242"/>
        <end position="252"/>
    </location>
</feature>
<feature type="compositionally biased region" description="Basic and acidic residues" evidence="1">
    <location>
        <begin position="90"/>
        <end position="107"/>
    </location>
</feature>
<gene>
    <name evidence="2" type="ORF">CEUR00632_LOCUS11407</name>
</gene>
<evidence type="ECO:0000313" key="2">
    <source>
        <dbReference type="EMBL" id="CAD8292316.1"/>
    </source>
</evidence>
<accession>A0A7R9VDU7</accession>
<proteinExistence type="predicted"/>
<feature type="region of interest" description="Disordered" evidence="1">
    <location>
        <begin position="1"/>
        <end position="50"/>
    </location>
</feature>
<organism evidence="2">
    <name type="scientific">Chlamydomonas euryale</name>
    <dbReference type="NCBI Taxonomy" id="1486919"/>
    <lineage>
        <taxon>Eukaryota</taxon>
        <taxon>Viridiplantae</taxon>
        <taxon>Chlorophyta</taxon>
        <taxon>core chlorophytes</taxon>
        <taxon>Chlorophyceae</taxon>
        <taxon>CS clade</taxon>
        <taxon>Chlamydomonadales</taxon>
        <taxon>Chlamydomonadaceae</taxon>
        <taxon>Chlamydomonas</taxon>
    </lineage>
</organism>
<evidence type="ECO:0000256" key="1">
    <source>
        <dbReference type="SAM" id="MobiDB-lite"/>
    </source>
</evidence>
<protein>
    <submittedName>
        <fullName evidence="2">Uncharacterized protein</fullName>
    </submittedName>
</protein>
<feature type="region of interest" description="Disordered" evidence="1">
    <location>
        <begin position="236"/>
        <end position="255"/>
    </location>
</feature>
<dbReference type="AlphaFoldDB" id="A0A7R9VDU7"/>
<name>A0A7R9VDU7_9CHLO</name>
<feature type="compositionally biased region" description="Low complexity" evidence="1">
    <location>
        <begin position="1"/>
        <end position="17"/>
    </location>
</feature>
<reference evidence="2" key="1">
    <citation type="submission" date="2021-01" db="EMBL/GenBank/DDBJ databases">
        <authorList>
            <person name="Corre E."/>
            <person name="Pelletier E."/>
            <person name="Niang G."/>
            <person name="Scheremetjew M."/>
            <person name="Finn R."/>
            <person name="Kale V."/>
            <person name="Holt S."/>
            <person name="Cochrane G."/>
            <person name="Meng A."/>
            <person name="Brown T."/>
            <person name="Cohen L."/>
        </authorList>
    </citation>
    <scope>NUCLEOTIDE SEQUENCE</scope>
    <source>
        <strain evidence="2">CCMP219</strain>
    </source>
</reference>